<dbReference type="AlphaFoldDB" id="A0A553MX62"/>
<proteinExistence type="predicted"/>
<name>A0A553MX62_9TELE</name>
<evidence type="ECO:0000313" key="3">
    <source>
        <dbReference type="Proteomes" id="UP000316079"/>
    </source>
</evidence>
<reference evidence="2 3" key="1">
    <citation type="journal article" date="2019" name="Sci. Data">
        <title>Hybrid genome assembly and annotation of Danionella translucida.</title>
        <authorList>
            <person name="Kadobianskyi M."/>
            <person name="Schulze L."/>
            <person name="Schuelke M."/>
            <person name="Judkewitz B."/>
        </authorList>
    </citation>
    <scope>NUCLEOTIDE SEQUENCE [LARGE SCALE GENOMIC DNA]</scope>
    <source>
        <strain evidence="2 3">Bolton</strain>
    </source>
</reference>
<feature type="compositionally biased region" description="Basic and acidic residues" evidence="1">
    <location>
        <begin position="37"/>
        <end position="63"/>
    </location>
</feature>
<sequence length="73" mass="8449">MCECSKRSPRCQLLSARACIAYFTAYLTRGPRARIMIRTDRTRGHRSDRDACSSQKRNIDKSDQPFPSRKQPT</sequence>
<feature type="region of interest" description="Disordered" evidence="1">
    <location>
        <begin position="37"/>
        <end position="73"/>
    </location>
</feature>
<dbReference type="Proteomes" id="UP000316079">
    <property type="component" value="Unassembled WGS sequence"/>
</dbReference>
<protein>
    <submittedName>
        <fullName evidence="2">Uncharacterized protein</fullName>
    </submittedName>
</protein>
<evidence type="ECO:0000256" key="1">
    <source>
        <dbReference type="SAM" id="MobiDB-lite"/>
    </source>
</evidence>
<dbReference type="EMBL" id="SRMA01027225">
    <property type="protein sequence ID" value="TRY57773.1"/>
    <property type="molecule type" value="Genomic_DNA"/>
</dbReference>
<accession>A0A553MX62</accession>
<evidence type="ECO:0000313" key="2">
    <source>
        <dbReference type="EMBL" id="TRY57773.1"/>
    </source>
</evidence>
<keyword evidence="3" id="KW-1185">Reference proteome</keyword>
<gene>
    <name evidence="2" type="ORF">DNTS_012039</name>
</gene>
<organism evidence="2 3">
    <name type="scientific">Danionella cerebrum</name>
    <dbReference type="NCBI Taxonomy" id="2873325"/>
    <lineage>
        <taxon>Eukaryota</taxon>
        <taxon>Metazoa</taxon>
        <taxon>Chordata</taxon>
        <taxon>Craniata</taxon>
        <taxon>Vertebrata</taxon>
        <taxon>Euteleostomi</taxon>
        <taxon>Actinopterygii</taxon>
        <taxon>Neopterygii</taxon>
        <taxon>Teleostei</taxon>
        <taxon>Ostariophysi</taxon>
        <taxon>Cypriniformes</taxon>
        <taxon>Danionidae</taxon>
        <taxon>Danioninae</taxon>
        <taxon>Danionella</taxon>
    </lineage>
</organism>
<comment type="caution">
    <text evidence="2">The sequence shown here is derived from an EMBL/GenBank/DDBJ whole genome shotgun (WGS) entry which is preliminary data.</text>
</comment>